<evidence type="ECO:0000259" key="2">
    <source>
        <dbReference type="Pfam" id="PF00080"/>
    </source>
</evidence>
<keyword evidence="1" id="KW-0560">Oxidoreductase</keyword>
<comment type="similarity">
    <text evidence="1">Belongs to the Cu-Zn superoxide dismutase family.</text>
</comment>
<evidence type="ECO:0000313" key="4">
    <source>
        <dbReference type="WBParaSite" id="ACAC_0001358901-mRNA-1"/>
    </source>
</evidence>
<proteinExistence type="inferred from homology"/>
<dbReference type="PROSITE" id="PS00332">
    <property type="entry name" value="SOD_CU_ZN_2"/>
    <property type="match status" value="1"/>
</dbReference>
<comment type="catalytic activity">
    <reaction evidence="1">
        <text>2 superoxide + 2 H(+) = H2O2 + O2</text>
        <dbReference type="Rhea" id="RHEA:20696"/>
        <dbReference type="ChEBI" id="CHEBI:15378"/>
        <dbReference type="ChEBI" id="CHEBI:15379"/>
        <dbReference type="ChEBI" id="CHEBI:16240"/>
        <dbReference type="ChEBI" id="CHEBI:18421"/>
        <dbReference type="EC" id="1.15.1.1"/>
    </reaction>
</comment>
<dbReference type="PANTHER" id="PTHR10003">
    <property type="entry name" value="SUPEROXIDE DISMUTASE CU-ZN -RELATED"/>
    <property type="match status" value="1"/>
</dbReference>
<dbReference type="GO" id="GO:0005507">
    <property type="term" value="F:copper ion binding"/>
    <property type="evidence" value="ECO:0007669"/>
    <property type="project" value="InterPro"/>
</dbReference>
<dbReference type="EC" id="1.15.1.1" evidence="1"/>
<evidence type="ECO:0000256" key="1">
    <source>
        <dbReference type="RuleBase" id="RU000393"/>
    </source>
</evidence>
<accession>A0A0K0DPA0</accession>
<keyword evidence="1" id="KW-0186">Copper</keyword>
<feature type="domain" description="Superoxide dismutase copper/zinc binding" evidence="2">
    <location>
        <begin position="154"/>
        <end position="217"/>
    </location>
</feature>
<dbReference type="Pfam" id="PF00080">
    <property type="entry name" value="Sod_Cu"/>
    <property type="match status" value="2"/>
</dbReference>
<dbReference type="InterPro" id="IPR024134">
    <property type="entry name" value="SOD_Cu/Zn_/chaperone"/>
</dbReference>
<sequence length="225" mass="23761">MFAAEPAVEILLEAIKKIGQEQVRGVARLVKLVEPHNYPIPRAVALIFQAVPGSNPTNVIGTLSLTENNGMVTISGSVNGLPPGPHAIHVHEFGDLSNGCLATGAHYNPFRSDHGSQENPPSARHVGDLGNIVTPVRFLNFVQHRFCAIIDVLQITFKPSGPTPINIEDSLITFTGRRGIVGRAFVIHERVDDLGRGGDAGSRTVGNAGARLACGVIGYVAPGTA</sequence>
<dbReference type="PROSITE" id="PS00087">
    <property type="entry name" value="SOD_CU_ZN_1"/>
    <property type="match status" value="1"/>
</dbReference>
<keyword evidence="1" id="KW-0862">Zinc</keyword>
<dbReference type="Proteomes" id="UP000035642">
    <property type="component" value="Unassembled WGS sequence"/>
</dbReference>
<comment type="cofactor">
    <cofactor evidence="1">
        <name>Zn(2+)</name>
        <dbReference type="ChEBI" id="CHEBI:29105"/>
    </cofactor>
    <text evidence="1">Binds 1 zinc ion per subunit.</text>
</comment>
<dbReference type="WBParaSite" id="ACAC_0001358901-mRNA-1">
    <property type="protein sequence ID" value="ACAC_0001358901-mRNA-1"/>
    <property type="gene ID" value="ACAC_0001358901"/>
</dbReference>
<dbReference type="InterPro" id="IPR018152">
    <property type="entry name" value="SOD_Cu/Zn_BS"/>
</dbReference>
<protein>
    <recommendedName>
        <fullName evidence="1">Superoxide dismutase [Cu-Zn]</fullName>
        <ecNumber evidence="1">1.15.1.1</ecNumber>
    </recommendedName>
</protein>
<dbReference type="InterPro" id="IPR001424">
    <property type="entry name" value="SOD_Cu_Zn_dom"/>
</dbReference>
<comment type="function">
    <text evidence="1">Destroys radicals which are normally produced within the cells and which are toxic to biological systems.</text>
</comment>
<organism evidence="3 4">
    <name type="scientific">Angiostrongylus cantonensis</name>
    <name type="common">Rat lungworm</name>
    <dbReference type="NCBI Taxonomy" id="6313"/>
    <lineage>
        <taxon>Eukaryota</taxon>
        <taxon>Metazoa</taxon>
        <taxon>Ecdysozoa</taxon>
        <taxon>Nematoda</taxon>
        <taxon>Chromadorea</taxon>
        <taxon>Rhabditida</taxon>
        <taxon>Rhabditina</taxon>
        <taxon>Rhabditomorpha</taxon>
        <taxon>Strongyloidea</taxon>
        <taxon>Metastrongylidae</taxon>
        <taxon>Angiostrongylus</taxon>
    </lineage>
</organism>
<feature type="domain" description="Superoxide dismutase copper/zinc binding" evidence="2">
    <location>
        <begin position="60"/>
        <end position="133"/>
    </location>
</feature>
<dbReference type="Gene3D" id="2.60.40.200">
    <property type="entry name" value="Superoxide dismutase, copper/zinc binding domain"/>
    <property type="match status" value="1"/>
</dbReference>
<dbReference type="SUPFAM" id="SSF49329">
    <property type="entry name" value="Cu,Zn superoxide dismutase-like"/>
    <property type="match status" value="1"/>
</dbReference>
<comment type="cofactor">
    <cofactor evidence="1">
        <name>Cu cation</name>
        <dbReference type="ChEBI" id="CHEBI:23378"/>
    </cofactor>
    <text evidence="1">Binds 1 copper ion per subunit.</text>
</comment>
<dbReference type="AlphaFoldDB" id="A0A0K0DPA0"/>
<dbReference type="GO" id="GO:0004784">
    <property type="term" value="F:superoxide dismutase activity"/>
    <property type="evidence" value="ECO:0007669"/>
    <property type="project" value="UniProtKB-EC"/>
</dbReference>
<keyword evidence="3" id="KW-1185">Reference proteome</keyword>
<keyword evidence="1" id="KW-0479">Metal-binding</keyword>
<name>A0A0K0DPA0_ANGCA</name>
<evidence type="ECO:0000313" key="3">
    <source>
        <dbReference type="Proteomes" id="UP000035642"/>
    </source>
</evidence>
<reference evidence="4" key="2">
    <citation type="submission" date="2017-02" db="UniProtKB">
        <authorList>
            <consortium name="WormBaseParasite"/>
        </authorList>
    </citation>
    <scope>IDENTIFICATION</scope>
</reference>
<dbReference type="InterPro" id="IPR036423">
    <property type="entry name" value="SOD-like_Cu/Zn_dom_sf"/>
</dbReference>
<dbReference type="STRING" id="6313.A0A0K0DPA0"/>
<dbReference type="CDD" id="cd00305">
    <property type="entry name" value="Cu-Zn_Superoxide_Dismutase"/>
    <property type="match status" value="1"/>
</dbReference>
<reference evidence="3" key="1">
    <citation type="submission" date="2012-09" db="EMBL/GenBank/DDBJ databases">
        <authorList>
            <person name="Martin A.A."/>
        </authorList>
    </citation>
    <scope>NUCLEOTIDE SEQUENCE</scope>
</reference>